<evidence type="ECO:0000256" key="11">
    <source>
        <dbReference type="ARBA" id="ARBA00022695"/>
    </source>
</evidence>
<feature type="compositionally biased region" description="Polar residues" evidence="32">
    <location>
        <begin position="209"/>
        <end position="220"/>
    </location>
</feature>
<comment type="catalytic activity">
    <reaction evidence="24">
        <text>L-aspartyl-[protein] + NAD(+) = 4-O-(ADP-D-ribosyl)-L-aspartyl-[protein] + nicotinamide</text>
        <dbReference type="Rhea" id="RHEA:54424"/>
        <dbReference type="Rhea" id="RHEA-COMP:9867"/>
        <dbReference type="Rhea" id="RHEA-COMP:13832"/>
        <dbReference type="ChEBI" id="CHEBI:17154"/>
        <dbReference type="ChEBI" id="CHEBI:29961"/>
        <dbReference type="ChEBI" id="CHEBI:57540"/>
        <dbReference type="ChEBI" id="CHEBI:138102"/>
    </reaction>
    <physiologicalReaction direction="left-to-right" evidence="24">
        <dbReference type="Rhea" id="RHEA:54425"/>
    </physiologicalReaction>
</comment>
<accession>A0A6V7TKC3</accession>
<feature type="region of interest" description="Disordered" evidence="32">
    <location>
        <begin position="1"/>
        <end position="24"/>
    </location>
</feature>
<evidence type="ECO:0000256" key="19">
    <source>
        <dbReference type="ARBA" id="ARBA00023027"/>
    </source>
</evidence>
<dbReference type="InterPro" id="IPR036957">
    <property type="entry name" value="Znf_PARP_sf"/>
</dbReference>
<evidence type="ECO:0000256" key="26">
    <source>
        <dbReference type="ARBA" id="ARBA00033987"/>
    </source>
</evidence>
<evidence type="ECO:0000256" key="7">
    <source>
        <dbReference type="ARBA" id="ARBA00022533"/>
    </source>
</evidence>
<dbReference type="GO" id="GO:0003950">
    <property type="term" value="F:NAD+ poly-ADP-ribosyltransferase activity"/>
    <property type="evidence" value="ECO:0007669"/>
    <property type="project" value="UniProtKB-UniRule"/>
</dbReference>
<evidence type="ECO:0000256" key="31">
    <source>
        <dbReference type="RuleBase" id="RU362114"/>
    </source>
</evidence>
<dbReference type="SMART" id="SM00773">
    <property type="entry name" value="WGR"/>
    <property type="match status" value="1"/>
</dbReference>
<evidence type="ECO:0000256" key="13">
    <source>
        <dbReference type="ARBA" id="ARBA00022737"/>
    </source>
</evidence>
<keyword evidence="10 31" id="KW-0808">Transferase</keyword>
<evidence type="ECO:0000256" key="15">
    <source>
        <dbReference type="ARBA" id="ARBA00022771"/>
    </source>
</evidence>
<dbReference type="SUPFAM" id="SSF56399">
    <property type="entry name" value="ADP-ribosylation"/>
    <property type="match status" value="1"/>
</dbReference>
<feature type="domain" description="WGR" evidence="36">
    <location>
        <begin position="418"/>
        <end position="520"/>
    </location>
</feature>
<feature type="domain" description="PARP-type" evidence="33">
    <location>
        <begin position="24"/>
        <end position="108"/>
    </location>
</feature>
<keyword evidence="8" id="KW-0399">Innate immunity</keyword>
<dbReference type="Pfam" id="PF02877">
    <property type="entry name" value="PARP_reg"/>
    <property type="match status" value="1"/>
</dbReference>
<keyword evidence="4" id="KW-0158">Chromosome</keyword>
<keyword evidence="15" id="KW-0863">Zinc-finger</keyword>
<dbReference type="SUPFAM" id="SSF57716">
    <property type="entry name" value="Glucocorticoid receptor-like (DNA-binding domain)"/>
    <property type="match status" value="2"/>
</dbReference>
<dbReference type="SMART" id="SM01335">
    <property type="entry name" value="PADR1"/>
    <property type="match status" value="1"/>
</dbReference>
<dbReference type="GO" id="GO:0016779">
    <property type="term" value="F:nucleotidyltransferase activity"/>
    <property type="evidence" value="ECO:0007669"/>
    <property type="project" value="UniProtKB-KW"/>
</dbReference>
<reference evidence="37 38" key="1">
    <citation type="submission" date="2020-08" db="EMBL/GenBank/DDBJ databases">
        <authorList>
            <person name="Koutsovoulos G."/>
            <person name="Danchin GJ E."/>
        </authorList>
    </citation>
    <scope>NUCLEOTIDE SEQUENCE [LARGE SCALE GENOMIC DNA]</scope>
</reference>
<dbReference type="GO" id="GO:0045087">
    <property type="term" value="P:innate immune response"/>
    <property type="evidence" value="ECO:0007669"/>
    <property type="project" value="UniProtKB-KW"/>
</dbReference>
<feature type="compositionally biased region" description="Basic and acidic residues" evidence="32">
    <location>
        <begin position="1"/>
        <end position="21"/>
    </location>
</feature>
<evidence type="ECO:0000259" key="35">
    <source>
        <dbReference type="PROSITE" id="PS51060"/>
    </source>
</evidence>
<keyword evidence="20" id="KW-0238">DNA-binding</keyword>
<dbReference type="InterPro" id="IPR036930">
    <property type="entry name" value="WGR_dom_sf"/>
</dbReference>
<proteinExistence type="inferred from homology"/>
<dbReference type="Pfam" id="PF08063">
    <property type="entry name" value="Zn_ribbon_PADR1"/>
    <property type="match status" value="1"/>
</dbReference>
<dbReference type="GO" id="GO:0005730">
    <property type="term" value="C:nucleolus"/>
    <property type="evidence" value="ECO:0007669"/>
    <property type="project" value="UniProtKB-SubCell"/>
</dbReference>
<evidence type="ECO:0000256" key="28">
    <source>
        <dbReference type="ARBA" id="ARBA00048339"/>
    </source>
</evidence>
<feature type="domain" description="PARP catalytic" evidence="34">
    <location>
        <begin position="678"/>
        <end position="898"/>
    </location>
</feature>
<dbReference type="PROSITE" id="PS52007">
    <property type="entry name" value="PADR1"/>
    <property type="match status" value="1"/>
</dbReference>
<evidence type="ECO:0000259" key="34">
    <source>
        <dbReference type="PROSITE" id="PS51059"/>
    </source>
</evidence>
<dbReference type="GO" id="GO:0003677">
    <property type="term" value="F:DNA binding"/>
    <property type="evidence" value="ECO:0007669"/>
    <property type="project" value="UniProtKB-KW"/>
</dbReference>
<keyword evidence="7" id="KW-0021">Allosteric enzyme</keyword>
<evidence type="ECO:0000256" key="30">
    <source>
        <dbReference type="ARBA" id="ARBA00071874"/>
    </source>
</evidence>
<keyword evidence="13" id="KW-0677">Repeat</keyword>
<keyword evidence="21" id="KW-0804">Transcription</keyword>
<dbReference type="InterPro" id="IPR012317">
    <property type="entry name" value="Poly(ADP-ribose)pol_cat_dom"/>
</dbReference>
<name>A0A6V7TKC3_MELEN</name>
<evidence type="ECO:0000256" key="4">
    <source>
        <dbReference type="ARBA" id="ARBA00022454"/>
    </source>
</evidence>
<keyword evidence="16" id="KW-0862">Zinc</keyword>
<dbReference type="SUPFAM" id="SSF47587">
    <property type="entry name" value="Domain of poly(ADP-ribose) polymerase"/>
    <property type="match status" value="1"/>
</dbReference>
<evidence type="ECO:0000256" key="2">
    <source>
        <dbReference type="ARBA" id="ARBA00004514"/>
    </source>
</evidence>
<comment type="caution">
    <text evidence="37">The sequence shown here is derived from an EMBL/GenBank/DDBJ whole genome shotgun (WGS) entry which is preliminary data.</text>
</comment>
<dbReference type="PANTHER" id="PTHR10459">
    <property type="entry name" value="DNA LIGASE"/>
    <property type="match status" value="1"/>
</dbReference>
<dbReference type="PROSITE" id="PS51059">
    <property type="entry name" value="PARP_CATALYTIC"/>
    <property type="match status" value="1"/>
</dbReference>
<sequence>MAENNAKRTSGEGESQLESKEAPYGAEYAKSGRATCKGCKEPIEKGALRMSVRFQSKFFDGFQDNWHHFECFWKKARKNDINEVSIRGLDWLKWEDQELIRQRINELAASGDSGYTPKTATIKVEHAKSGTGKCFSCKEKIPKDELRISGRSSFYHVDCFHTANSDHKLFQKSAEEIVGYNQLDADEKSKLEKLFPKPQSTGQKREFDNSATTSGTSNETPVMKKGKTENDELKAALKNQSDVLWKLREELKKNLNHEEMEELLVANKSYKSKKGGPERMLDKLVDMIAFGPAQPCPQCNKTLTYYTDIHAYRCSGSVTEYTRCLYTTKKPGRTQFRIPSEMKKENKYLKKLKSPLLDERVYPAAAFEQKPLSGSKAFGYLNYARNEQAKSKVPENNNQKMVVKGGYVVDPRCDVAETTHVYVDPITKHPWQVNLSAVDITTGKNSFYKLQIVKDDKGSTFYLFRAWGRVGTTIGGVKTEDYGEDLEACQKEFKFQFHDKCFNTWEDYVEGNFKKAPAGMDILEMDEQKNDEKKTRKLTISVESSKSKLPREIKELISLVFDVKAMQNAMMEFEIDLEKMPLGRLSKNHILKAYKVLKDLQFALEKPEGPSKNEVLDFTNRFYTLIPHALGFGPPPFIDSHEILISKTSMLDSLLDIEIAYNILKTDQNEMEENGTKDIFDLHYSKLNCCMEVLDKKSEEFGLINRYLANTHASTHTIKLEIINVLKIQRLIEVKNFKKEMGNRYLLWHGSRLTNYAGILSQGLRIAPPEAPVTGYMFGKGIYFADMVTKSANYCYAMSGEGLLLLCDVALGEIQEEVDAKDLKKPKRGKNSVKGIGGTFPNPKENVQFDEMTIPCGKPINSEKKKLSLLYNEYIVYDESQVQLRYIVRVKFDSGNLL</sequence>
<evidence type="ECO:0000256" key="9">
    <source>
        <dbReference type="ARBA" id="ARBA00022676"/>
    </source>
</evidence>
<dbReference type="InterPro" id="IPR008893">
    <property type="entry name" value="WGR_domain"/>
</dbReference>
<keyword evidence="22" id="KW-0539">Nucleus</keyword>
<evidence type="ECO:0000256" key="16">
    <source>
        <dbReference type="ARBA" id="ARBA00022833"/>
    </source>
</evidence>
<evidence type="ECO:0000259" key="36">
    <source>
        <dbReference type="PROSITE" id="PS51977"/>
    </source>
</evidence>
<keyword evidence="12" id="KW-0479">Metal-binding</keyword>
<protein>
    <recommendedName>
        <fullName evidence="30 31">Poly [ADP-ribose] polymerase</fullName>
        <shortName evidence="31">PARP</shortName>
        <ecNumber evidence="31">2.4.2.-</ecNumber>
    </recommendedName>
</protein>
<dbReference type="GO" id="GO:0006302">
    <property type="term" value="P:double-strand break repair"/>
    <property type="evidence" value="ECO:0007669"/>
    <property type="project" value="TreeGrafter"/>
</dbReference>
<evidence type="ECO:0000256" key="24">
    <source>
        <dbReference type="ARBA" id="ARBA00024164"/>
    </source>
</evidence>
<gene>
    <name evidence="37" type="ORF">MENT_LOCUS584</name>
</gene>
<dbReference type="CDD" id="cd08001">
    <property type="entry name" value="WGR_PARP1_like"/>
    <property type="match status" value="1"/>
</dbReference>
<evidence type="ECO:0000259" key="33">
    <source>
        <dbReference type="PROSITE" id="PS50064"/>
    </source>
</evidence>
<comment type="catalytic activity">
    <reaction evidence="27">
        <text>L-histidyl-[protein] + NAD(+) = N(tele)-(ADP-D-ribosyl)-L-histidyl-[protein] + nicotinamide + H(+)</text>
        <dbReference type="Rhea" id="RHEA:72071"/>
        <dbReference type="Rhea" id="RHEA-COMP:9745"/>
        <dbReference type="Rhea" id="RHEA-COMP:18085"/>
        <dbReference type="ChEBI" id="CHEBI:15378"/>
        <dbReference type="ChEBI" id="CHEBI:17154"/>
        <dbReference type="ChEBI" id="CHEBI:29979"/>
        <dbReference type="ChEBI" id="CHEBI:57540"/>
        <dbReference type="ChEBI" id="CHEBI:191398"/>
    </reaction>
    <physiologicalReaction direction="left-to-right" evidence="27">
        <dbReference type="Rhea" id="RHEA:72072"/>
    </physiologicalReaction>
</comment>
<evidence type="ECO:0000256" key="21">
    <source>
        <dbReference type="ARBA" id="ARBA00023163"/>
    </source>
</evidence>
<evidence type="ECO:0000256" key="1">
    <source>
        <dbReference type="ARBA" id="ARBA00004286"/>
    </source>
</evidence>
<evidence type="ECO:0000256" key="6">
    <source>
        <dbReference type="ARBA" id="ARBA00022499"/>
    </source>
</evidence>
<evidence type="ECO:0000256" key="22">
    <source>
        <dbReference type="ARBA" id="ARBA00023242"/>
    </source>
</evidence>
<evidence type="ECO:0000256" key="17">
    <source>
        <dbReference type="ARBA" id="ARBA00022859"/>
    </source>
</evidence>
<evidence type="ECO:0000256" key="23">
    <source>
        <dbReference type="ARBA" id="ARBA00024159"/>
    </source>
</evidence>
<dbReference type="InterPro" id="IPR049296">
    <property type="entry name" value="PARP1-like_PADR1_N"/>
</dbReference>
<dbReference type="Gene3D" id="1.20.142.10">
    <property type="entry name" value="Poly(ADP-ribose) polymerase, regulatory domain"/>
    <property type="match status" value="1"/>
</dbReference>
<keyword evidence="9 31" id="KW-0328">Glycosyltransferase</keyword>
<keyword evidence="18" id="KW-0805">Transcription regulation</keyword>
<dbReference type="GO" id="GO:1990404">
    <property type="term" value="F:NAD+-protein mono-ADP-ribosyltransferase activity"/>
    <property type="evidence" value="ECO:0007669"/>
    <property type="project" value="TreeGrafter"/>
</dbReference>
<comment type="catalytic activity">
    <reaction evidence="26">
        <text>NAD(+) + (ADP-D-ribosyl)n-acceptor = nicotinamide + (ADP-D-ribosyl)n+1-acceptor + H(+).</text>
        <dbReference type="EC" id="2.4.2.30"/>
    </reaction>
</comment>
<dbReference type="GO" id="GO:0005694">
    <property type="term" value="C:chromosome"/>
    <property type="evidence" value="ECO:0007669"/>
    <property type="project" value="UniProtKB-SubCell"/>
</dbReference>
<dbReference type="InterPro" id="IPR001510">
    <property type="entry name" value="Znf_PARP"/>
</dbReference>
<dbReference type="EMBL" id="CAJEWN010000002">
    <property type="protein sequence ID" value="CAD2123714.1"/>
    <property type="molecule type" value="Genomic_DNA"/>
</dbReference>
<evidence type="ECO:0000256" key="8">
    <source>
        <dbReference type="ARBA" id="ARBA00022588"/>
    </source>
</evidence>
<dbReference type="Gene3D" id="3.90.228.10">
    <property type="match status" value="1"/>
</dbReference>
<evidence type="ECO:0000256" key="29">
    <source>
        <dbReference type="ARBA" id="ARBA00048575"/>
    </source>
</evidence>
<dbReference type="Gene3D" id="1.10.20.130">
    <property type="match status" value="1"/>
</dbReference>
<dbReference type="PANTHER" id="PTHR10459:SF112">
    <property type="entry name" value="POLY [ADP-RIBOSE] POLYMERASE 1"/>
    <property type="match status" value="1"/>
</dbReference>
<dbReference type="GO" id="GO:0005829">
    <property type="term" value="C:cytosol"/>
    <property type="evidence" value="ECO:0007669"/>
    <property type="project" value="UniProtKB-SubCell"/>
</dbReference>
<dbReference type="OrthoDB" id="429950at2759"/>
<dbReference type="AlphaFoldDB" id="A0A6V7TKC3"/>
<dbReference type="GO" id="GO:0070212">
    <property type="term" value="P:protein poly-ADP-ribosylation"/>
    <property type="evidence" value="ECO:0007669"/>
    <property type="project" value="TreeGrafter"/>
</dbReference>
<comment type="subcellular location">
    <subcellularLocation>
        <location evidence="1">Chromosome</location>
    </subcellularLocation>
    <subcellularLocation>
        <location evidence="2">Cytoplasm</location>
        <location evidence="2">Cytosol</location>
    </subcellularLocation>
    <subcellularLocation>
        <location evidence="3">Nucleus</location>
        <location evidence="3">Nucleolus</location>
    </subcellularLocation>
</comment>
<dbReference type="InterPro" id="IPR038650">
    <property type="entry name" value="PADR1_C_dom_sf"/>
</dbReference>
<evidence type="ECO:0000256" key="25">
    <source>
        <dbReference type="ARBA" id="ARBA00024347"/>
    </source>
</evidence>
<dbReference type="PROSITE" id="PS50064">
    <property type="entry name" value="ZF_PARP_2"/>
    <property type="match status" value="2"/>
</dbReference>
<comment type="catalytic activity">
    <reaction evidence="29">
        <text>L-seryl-[protein] + NAD(+) = O-(ADP-D-ribosyl)-L-seryl-[protein] + nicotinamide + H(+)</text>
        <dbReference type="Rhea" id="RHEA:58232"/>
        <dbReference type="Rhea" id="RHEA-COMP:9863"/>
        <dbReference type="Rhea" id="RHEA-COMP:15091"/>
        <dbReference type="ChEBI" id="CHEBI:15378"/>
        <dbReference type="ChEBI" id="CHEBI:17154"/>
        <dbReference type="ChEBI" id="CHEBI:29999"/>
        <dbReference type="ChEBI" id="CHEBI:57540"/>
        <dbReference type="ChEBI" id="CHEBI:142556"/>
    </reaction>
    <physiologicalReaction direction="left-to-right" evidence="29">
        <dbReference type="Rhea" id="RHEA:58233"/>
    </physiologicalReaction>
</comment>
<dbReference type="GO" id="GO:0008270">
    <property type="term" value="F:zinc ion binding"/>
    <property type="evidence" value="ECO:0007669"/>
    <property type="project" value="UniProtKB-KW"/>
</dbReference>
<dbReference type="PROSITE" id="PS51977">
    <property type="entry name" value="WGR"/>
    <property type="match status" value="1"/>
</dbReference>
<evidence type="ECO:0000313" key="38">
    <source>
        <dbReference type="Proteomes" id="UP000580250"/>
    </source>
</evidence>
<evidence type="ECO:0000256" key="20">
    <source>
        <dbReference type="ARBA" id="ARBA00023125"/>
    </source>
</evidence>
<keyword evidence="11" id="KW-0548">Nucleotidyltransferase</keyword>
<dbReference type="PROSITE" id="PS51060">
    <property type="entry name" value="PARP_ALPHA_HD"/>
    <property type="match status" value="1"/>
</dbReference>
<dbReference type="InterPro" id="IPR004102">
    <property type="entry name" value="Poly(ADP-ribose)pol_reg_dom"/>
</dbReference>
<keyword evidence="17" id="KW-0391">Immunity</keyword>
<feature type="domain" description="PARP alpha-helical" evidence="35">
    <location>
        <begin position="546"/>
        <end position="665"/>
    </location>
</feature>
<feature type="region of interest" description="Disordered" evidence="32">
    <location>
        <begin position="194"/>
        <end position="228"/>
    </location>
</feature>
<dbReference type="InterPro" id="IPR036616">
    <property type="entry name" value="Poly(ADP-ribose)pol_reg_dom_sf"/>
</dbReference>
<keyword evidence="14" id="KW-0013">ADP-ribosylation</keyword>
<comment type="catalytic activity">
    <reaction evidence="23">
        <text>L-glutamyl-[protein] + NAD(+) = 5-O-(ADP-D-ribosyl)-L-glutamyl-[protein] + nicotinamide</text>
        <dbReference type="Rhea" id="RHEA:58224"/>
        <dbReference type="Rhea" id="RHEA-COMP:10208"/>
        <dbReference type="Rhea" id="RHEA-COMP:15089"/>
        <dbReference type="ChEBI" id="CHEBI:17154"/>
        <dbReference type="ChEBI" id="CHEBI:29973"/>
        <dbReference type="ChEBI" id="CHEBI:57540"/>
        <dbReference type="ChEBI" id="CHEBI:142540"/>
    </reaction>
    <physiologicalReaction direction="left-to-right" evidence="23">
        <dbReference type="Rhea" id="RHEA:58225"/>
    </physiologicalReaction>
</comment>
<evidence type="ECO:0000256" key="18">
    <source>
        <dbReference type="ARBA" id="ARBA00023015"/>
    </source>
</evidence>
<dbReference type="Pfam" id="PF00645">
    <property type="entry name" value="zf-PARP"/>
    <property type="match status" value="2"/>
</dbReference>
<evidence type="ECO:0000256" key="14">
    <source>
        <dbReference type="ARBA" id="ARBA00022765"/>
    </source>
</evidence>
<dbReference type="CDD" id="cd01437">
    <property type="entry name" value="parp_like"/>
    <property type="match status" value="1"/>
</dbReference>
<comment type="similarity">
    <text evidence="25">Belongs to the ARTD/PARP family.</text>
</comment>
<dbReference type="PROSITE" id="PS00347">
    <property type="entry name" value="ZF_PARP_1"/>
    <property type="match status" value="1"/>
</dbReference>
<dbReference type="SMART" id="SM01336">
    <property type="entry name" value="zf-PARP"/>
    <property type="match status" value="2"/>
</dbReference>
<evidence type="ECO:0000256" key="3">
    <source>
        <dbReference type="ARBA" id="ARBA00004604"/>
    </source>
</evidence>
<dbReference type="EC" id="2.4.2.-" evidence="31"/>
<dbReference type="Gene3D" id="2.20.25.630">
    <property type="match status" value="1"/>
</dbReference>
<evidence type="ECO:0000313" key="37">
    <source>
        <dbReference type="EMBL" id="CAD2123714.1"/>
    </source>
</evidence>
<keyword evidence="6" id="KW-1017">Isopeptide bond</keyword>
<comment type="catalytic activity">
    <reaction evidence="28">
        <text>L-tyrosyl-[protein] + NAD(+) = O-(ADP-D-ribosyl)-L-tyrosyl-[protein] + nicotinamide + H(+)</text>
        <dbReference type="Rhea" id="RHEA:58236"/>
        <dbReference type="Rhea" id="RHEA-COMP:10136"/>
        <dbReference type="Rhea" id="RHEA-COMP:15092"/>
        <dbReference type="ChEBI" id="CHEBI:15378"/>
        <dbReference type="ChEBI" id="CHEBI:17154"/>
        <dbReference type="ChEBI" id="CHEBI:46858"/>
        <dbReference type="ChEBI" id="CHEBI:57540"/>
        <dbReference type="ChEBI" id="CHEBI:142557"/>
    </reaction>
    <physiologicalReaction direction="left-to-right" evidence="28">
        <dbReference type="Rhea" id="RHEA:58237"/>
    </physiologicalReaction>
</comment>
<evidence type="ECO:0000256" key="10">
    <source>
        <dbReference type="ARBA" id="ARBA00022679"/>
    </source>
</evidence>
<evidence type="ECO:0000256" key="32">
    <source>
        <dbReference type="SAM" id="MobiDB-lite"/>
    </source>
</evidence>
<dbReference type="FunFam" id="1.20.142.10:FF:000001">
    <property type="entry name" value="Poly [ADP-ribose] polymerase"/>
    <property type="match status" value="1"/>
</dbReference>
<evidence type="ECO:0000256" key="12">
    <source>
        <dbReference type="ARBA" id="ARBA00022723"/>
    </source>
</evidence>
<dbReference type="InterPro" id="IPR012982">
    <property type="entry name" value="PARP1-like_PADR1_Zn_ribbon"/>
</dbReference>
<dbReference type="Pfam" id="PF05406">
    <property type="entry name" value="WGR"/>
    <property type="match status" value="1"/>
</dbReference>
<dbReference type="Pfam" id="PF21728">
    <property type="entry name" value="PADR1_N"/>
    <property type="match status" value="1"/>
</dbReference>
<evidence type="ECO:0000256" key="5">
    <source>
        <dbReference type="ARBA" id="ARBA00022490"/>
    </source>
</evidence>
<feature type="domain" description="PARP-type" evidence="33">
    <location>
        <begin position="122"/>
        <end position="199"/>
    </location>
</feature>
<dbReference type="FunFam" id="3.90.228.10:FF:000002">
    <property type="entry name" value="Poly [ADP-ribose] polymerase"/>
    <property type="match status" value="1"/>
</dbReference>
<dbReference type="Proteomes" id="UP000580250">
    <property type="component" value="Unassembled WGS sequence"/>
</dbReference>
<dbReference type="Pfam" id="PF00644">
    <property type="entry name" value="PARP"/>
    <property type="match status" value="1"/>
</dbReference>
<dbReference type="Gene3D" id="3.30.1740.10">
    <property type="entry name" value="Zinc finger, PARP-type"/>
    <property type="match status" value="2"/>
</dbReference>
<evidence type="ECO:0000256" key="27">
    <source>
        <dbReference type="ARBA" id="ARBA00048241"/>
    </source>
</evidence>
<dbReference type="InterPro" id="IPR050800">
    <property type="entry name" value="ARTD/PARP"/>
</dbReference>
<organism evidence="37 38">
    <name type="scientific">Meloidogyne enterolobii</name>
    <name type="common">Root-knot nematode worm</name>
    <name type="synonym">Meloidogyne mayaguensis</name>
    <dbReference type="NCBI Taxonomy" id="390850"/>
    <lineage>
        <taxon>Eukaryota</taxon>
        <taxon>Metazoa</taxon>
        <taxon>Ecdysozoa</taxon>
        <taxon>Nematoda</taxon>
        <taxon>Chromadorea</taxon>
        <taxon>Rhabditida</taxon>
        <taxon>Tylenchina</taxon>
        <taxon>Tylenchomorpha</taxon>
        <taxon>Tylenchoidea</taxon>
        <taxon>Meloidogynidae</taxon>
        <taxon>Meloidogyninae</taxon>
        <taxon>Meloidogyne</taxon>
    </lineage>
</organism>
<keyword evidence="19 31" id="KW-0520">NAD</keyword>
<dbReference type="SUPFAM" id="SSF142921">
    <property type="entry name" value="WGR domain-like"/>
    <property type="match status" value="1"/>
</dbReference>
<keyword evidence="5" id="KW-0963">Cytoplasm</keyword>